<feature type="domain" description="Sacsin/Nov" evidence="1">
    <location>
        <begin position="492"/>
        <end position="726"/>
    </location>
</feature>
<dbReference type="PANTHER" id="PTHR15600:SF42">
    <property type="entry name" value="SACSIN"/>
    <property type="match status" value="1"/>
</dbReference>
<dbReference type="InterPro" id="IPR058210">
    <property type="entry name" value="SACS/Nov_dom"/>
</dbReference>
<protein>
    <recommendedName>
        <fullName evidence="1">Sacsin/Nov domain-containing protein</fullName>
    </recommendedName>
</protein>
<evidence type="ECO:0000259" key="1">
    <source>
        <dbReference type="Pfam" id="PF25794"/>
    </source>
</evidence>
<dbReference type="Proteomes" id="UP000178912">
    <property type="component" value="Unassembled WGS sequence"/>
</dbReference>
<dbReference type="Pfam" id="PF25794">
    <property type="entry name" value="SACS"/>
    <property type="match status" value="1"/>
</dbReference>
<evidence type="ECO:0000313" key="2">
    <source>
        <dbReference type="EMBL" id="CZT03993.1"/>
    </source>
</evidence>
<organism evidence="2 3">
    <name type="scientific">Rhynchosporium agropyri</name>
    <dbReference type="NCBI Taxonomy" id="914238"/>
    <lineage>
        <taxon>Eukaryota</taxon>
        <taxon>Fungi</taxon>
        <taxon>Dikarya</taxon>
        <taxon>Ascomycota</taxon>
        <taxon>Pezizomycotina</taxon>
        <taxon>Leotiomycetes</taxon>
        <taxon>Helotiales</taxon>
        <taxon>Ploettnerulaceae</taxon>
        <taxon>Rhynchosporium</taxon>
    </lineage>
</organism>
<dbReference type="AlphaFoldDB" id="A0A1E1L0G6"/>
<keyword evidence="3" id="KW-1185">Reference proteome</keyword>
<dbReference type="GO" id="GO:0030544">
    <property type="term" value="F:Hsp70 protein binding"/>
    <property type="evidence" value="ECO:0007669"/>
    <property type="project" value="TreeGrafter"/>
</dbReference>
<dbReference type="PANTHER" id="PTHR15600">
    <property type="entry name" value="SACSIN"/>
    <property type="match status" value="1"/>
</dbReference>
<evidence type="ECO:0000313" key="3">
    <source>
        <dbReference type="Proteomes" id="UP000178912"/>
    </source>
</evidence>
<proteinExistence type="predicted"/>
<reference evidence="3" key="1">
    <citation type="submission" date="2016-03" db="EMBL/GenBank/DDBJ databases">
        <authorList>
            <person name="Guldener U."/>
        </authorList>
    </citation>
    <scope>NUCLEOTIDE SEQUENCE [LARGE SCALE GENOMIC DNA]</scope>
    <source>
        <strain evidence="3">04CH-RAC-A.6.1</strain>
    </source>
</reference>
<gene>
    <name evidence="2" type="ORF">RAG0_10591</name>
</gene>
<accession>A0A1E1L0G6</accession>
<dbReference type="EMBL" id="FJUX01000066">
    <property type="protein sequence ID" value="CZT03993.1"/>
    <property type="molecule type" value="Genomic_DNA"/>
</dbReference>
<name>A0A1E1L0G6_9HELO</name>
<dbReference type="OrthoDB" id="1262810at2759"/>
<dbReference type="InterPro" id="IPR052972">
    <property type="entry name" value="Sacsin_chaperone_reg"/>
</dbReference>
<sequence>MNPLHAWTTLNRCKRSIGILDQNTKFPEIHDLQFLVATSGSHQQRILDAWKLADCVQPADVIQGYIIPAWQNGLSDNWGDSCKENIAAYMLGMFSSLDRDSQAALRNLPIVPVMRLNGDATSSFACASDLIDSDVTELAALCSEDEEVVPRENFLRNFNVALKDCGMKTSIDEAVVRHRIKCYASGNYPLVDVQVRAKLLLRSSCKWQSVKEADDSGLRCLAWLPVTQAGFASLKDSSQCRGFRDRSLVGSQLPILKTPISEEWESRLGWNATIATSILMAQLQHGISQNSRMVVDAVLSYIDAHRLLDELAPELKILRCVAVSSGLFVEPAHAFCPSQNLRRGCYLLEPYLANVHSSVWRYNEKLLRQLGVRDKPEPADLLRVQEILGAKDKLEERDVGFAVELLNFAAKFSRNSLLGLKILGASGRFHNIEDICYNDSAALHSRHNSNLTHPKIPLATILGLKIDFLSAQRVKGILEIEDEDEEEFGQQENPVTRISDTLDRYPVETTFREYLANADDSRGALEISWLLDDRRHPCAELISPEMEVLQGPSLLCFNNGTFTEKDFNGLKNVGEGSKMLNKRSIGQFGRGSQIMFHFTDYPMILSGEYLLILDPQQEVLPMNAKKGKRKPGVKLKLAKVREACLDQLIPFDGLFGYTIDQDRFPGTIFRFPLVTPSSQGNLRISKRELNSAEVHKLMDAYFDEARISLLFLRRINTIEFRVYGKQNSGWLVRRHEPVSRSASGQDTRISQQVPCHFTKQICPGESATGEDTWWISIQDLSSTVELHPAASKRAAKIVECGIAALLSSNMLAEYLKVLAPVNESKMFSTLPIGIGSDLPVHIHASFSLSGDRRSISLDEYGNRSPQSDSNKHLLQQALPQLYLDFLSDLVGQLHTDVFKFWPQVEPPEGSFGNLIYANFWGKLSGCPLKLFPNPKSSQWPEVFDLNQAVFDFTAGSQASELMPLLLSLGVDLVQNMPRLLVRELKKVGPSPNLVCGSMLRNLLKSDVSKQIFSAAVNKNFLVWHKVFEVIAPSDLSCQEAEEFHGCHVLPLADGSLGTLMVAEPRTTDYYVATADEVELFKFAARKLIKAATGSKLEAVIAMGTFNVLPLKICHFEHLLKLRPSVSTFSPEAETWLTTFWKE</sequence>
<dbReference type="InterPro" id="IPR036890">
    <property type="entry name" value="HATPase_C_sf"/>
</dbReference>
<dbReference type="SUPFAM" id="SSF55874">
    <property type="entry name" value="ATPase domain of HSP90 chaperone/DNA topoisomerase II/histidine kinase"/>
    <property type="match status" value="1"/>
</dbReference>